<dbReference type="EMBL" id="LSYS01008925">
    <property type="protein sequence ID" value="OPJ67791.1"/>
    <property type="molecule type" value="Genomic_DNA"/>
</dbReference>
<dbReference type="Proteomes" id="UP000190648">
    <property type="component" value="Unassembled WGS sequence"/>
</dbReference>
<name>A0A1V4J6E6_PATFA</name>
<evidence type="ECO:0000256" key="1">
    <source>
        <dbReference type="SAM" id="MobiDB-lite"/>
    </source>
</evidence>
<evidence type="ECO:0000313" key="2">
    <source>
        <dbReference type="EMBL" id="OPJ67791.1"/>
    </source>
</evidence>
<proteinExistence type="predicted"/>
<protein>
    <submittedName>
        <fullName evidence="2">Uncharacterized protein</fullName>
    </submittedName>
</protein>
<dbReference type="AlphaFoldDB" id="A0A1V4J6E6"/>
<evidence type="ECO:0000313" key="3">
    <source>
        <dbReference type="Proteomes" id="UP000190648"/>
    </source>
</evidence>
<comment type="caution">
    <text evidence="2">The sequence shown here is derived from an EMBL/GenBank/DDBJ whole genome shotgun (WGS) entry which is preliminary data.</text>
</comment>
<keyword evidence="3" id="KW-1185">Reference proteome</keyword>
<organism evidence="2 3">
    <name type="scientific">Patagioenas fasciata monilis</name>
    <dbReference type="NCBI Taxonomy" id="372326"/>
    <lineage>
        <taxon>Eukaryota</taxon>
        <taxon>Metazoa</taxon>
        <taxon>Chordata</taxon>
        <taxon>Craniata</taxon>
        <taxon>Vertebrata</taxon>
        <taxon>Euteleostomi</taxon>
        <taxon>Archelosauria</taxon>
        <taxon>Archosauria</taxon>
        <taxon>Dinosauria</taxon>
        <taxon>Saurischia</taxon>
        <taxon>Theropoda</taxon>
        <taxon>Coelurosauria</taxon>
        <taxon>Aves</taxon>
        <taxon>Neognathae</taxon>
        <taxon>Neoaves</taxon>
        <taxon>Columbimorphae</taxon>
        <taxon>Columbiformes</taxon>
        <taxon>Columbidae</taxon>
        <taxon>Patagioenas</taxon>
    </lineage>
</organism>
<reference evidence="2 3" key="1">
    <citation type="submission" date="2016-02" db="EMBL/GenBank/DDBJ databases">
        <title>Band-tailed pigeon sequencing and assembly.</title>
        <authorList>
            <person name="Soares A.E."/>
            <person name="Novak B.J."/>
            <person name="Rice E.S."/>
            <person name="O'Connell B."/>
            <person name="Chang D."/>
            <person name="Weber S."/>
            <person name="Shapiro B."/>
        </authorList>
    </citation>
    <scope>NUCLEOTIDE SEQUENCE [LARGE SCALE GENOMIC DNA]</scope>
    <source>
        <strain evidence="2">BTP2013</strain>
        <tissue evidence="2">Blood</tissue>
    </source>
</reference>
<feature type="region of interest" description="Disordered" evidence="1">
    <location>
        <begin position="1"/>
        <end position="71"/>
    </location>
</feature>
<gene>
    <name evidence="2" type="ORF">AV530_002019</name>
</gene>
<sequence>MGNADTFLLQPSPREPSTGKQHRLHGHAMARQGAKELPEQHSSGSRSRSKVRGSMVHVPAARRRLSEEEKP</sequence>
<accession>A0A1V4J6E6</accession>